<evidence type="ECO:0000313" key="3">
    <source>
        <dbReference type="Proteomes" id="UP000216454"/>
    </source>
</evidence>
<gene>
    <name evidence="2" type="ORF">PSSU_1544</name>
</gene>
<comment type="caution">
    <text evidence="2">The sequence shown here is derived from an EMBL/GenBank/DDBJ whole genome shotgun (WGS) entry which is preliminary data.</text>
</comment>
<dbReference type="AlphaFoldDB" id="A0A261ES75"/>
<accession>A0A261ES75</accession>
<sequence>MTEFFDVKNFSIRPVLVFAVILLLFGCYVTQIHYLCDHQRVDRALRLMFSHYFVTQ</sequence>
<feature type="transmembrane region" description="Helical" evidence="1">
    <location>
        <begin position="15"/>
        <end position="36"/>
    </location>
</feature>
<name>A0A261ES75_9BIFI</name>
<keyword evidence="1" id="KW-1133">Transmembrane helix</keyword>
<dbReference type="Proteomes" id="UP000216454">
    <property type="component" value="Unassembled WGS sequence"/>
</dbReference>
<protein>
    <submittedName>
        <fullName evidence="2">Low temperature requirement protein LtrA</fullName>
    </submittedName>
</protein>
<dbReference type="EMBL" id="MWWQ01000014">
    <property type="protein sequence ID" value="OZG49720.1"/>
    <property type="molecule type" value="Genomic_DNA"/>
</dbReference>
<evidence type="ECO:0000256" key="1">
    <source>
        <dbReference type="SAM" id="Phobius"/>
    </source>
</evidence>
<keyword evidence="3" id="KW-1185">Reference proteome</keyword>
<evidence type="ECO:0000313" key="2">
    <source>
        <dbReference type="EMBL" id="OZG49720.1"/>
    </source>
</evidence>
<keyword evidence="1" id="KW-0812">Transmembrane</keyword>
<organism evidence="2 3">
    <name type="scientific">Pseudoscardovia suis</name>
    <dbReference type="NCBI Taxonomy" id="987063"/>
    <lineage>
        <taxon>Bacteria</taxon>
        <taxon>Bacillati</taxon>
        <taxon>Actinomycetota</taxon>
        <taxon>Actinomycetes</taxon>
        <taxon>Bifidobacteriales</taxon>
        <taxon>Bifidobacteriaceae</taxon>
        <taxon>Pseudoscardovia</taxon>
    </lineage>
</organism>
<reference evidence="2 3" key="1">
    <citation type="journal article" date="2017" name="BMC Genomics">
        <title>Comparative genomic and phylogenomic analyses of the Bifidobacteriaceae family.</title>
        <authorList>
            <person name="Lugli G.A."/>
            <person name="Milani C."/>
            <person name="Turroni F."/>
            <person name="Duranti S."/>
            <person name="Mancabelli L."/>
            <person name="Mangifesta M."/>
            <person name="Ferrario C."/>
            <person name="Modesto M."/>
            <person name="Mattarelli P."/>
            <person name="Jiri K."/>
            <person name="van Sinderen D."/>
            <person name="Ventura M."/>
        </authorList>
    </citation>
    <scope>NUCLEOTIDE SEQUENCE [LARGE SCALE GENOMIC DNA]</scope>
    <source>
        <strain evidence="2 3">DSM 24744</strain>
    </source>
</reference>
<keyword evidence="1" id="KW-0472">Membrane</keyword>
<proteinExistence type="predicted"/>